<dbReference type="GO" id="GO:0005524">
    <property type="term" value="F:ATP binding"/>
    <property type="evidence" value="ECO:0007669"/>
    <property type="project" value="UniProtKB-KW"/>
</dbReference>
<feature type="compositionally biased region" description="Basic and acidic residues" evidence="12">
    <location>
        <begin position="553"/>
        <end position="581"/>
    </location>
</feature>
<dbReference type="InterPro" id="IPR048448">
    <property type="entry name" value="DnaX-like_C"/>
</dbReference>
<feature type="region of interest" description="Disordered" evidence="12">
    <location>
        <begin position="403"/>
        <end position="437"/>
    </location>
</feature>
<dbReference type="Pfam" id="PF12169">
    <property type="entry name" value="DNA_pol3_gamma3"/>
    <property type="match status" value="1"/>
</dbReference>
<dbReference type="CDD" id="cd00009">
    <property type="entry name" value="AAA"/>
    <property type="match status" value="1"/>
</dbReference>
<dbReference type="AlphaFoldDB" id="A0A8J4H5H3"/>
<evidence type="ECO:0000256" key="8">
    <source>
        <dbReference type="ARBA" id="ARBA00022833"/>
    </source>
</evidence>
<comment type="caution">
    <text evidence="14">The sequence shown here is derived from an EMBL/GenBank/DDBJ whole genome shotgun (WGS) entry which is preliminary data.</text>
</comment>
<dbReference type="GO" id="GO:0009360">
    <property type="term" value="C:DNA polymerase III complex"/>
    <property type="evidence" value="ECO:0007669"/>
    <property type="project" value="InterPro"/>
</dbReference>
<comment type="similarity">
    <text evidence="1">Belongs to the DnaX/STICHEL family.</text>
</comment>
<evidence type="ECO:0000256" key="5">
    <source>
        <dbReference type="ARBA" id="ARBA00022705"/>
    </source>
</evidence>
<dbReference type="GO" id="GO:0003677">
    <property type="term" value="F:DNA binding"/>
    <property type="evidence" value="ECO:0007669"/>
    <property type="project" value="InterPro"/>
</dbReference>
<dbReference type="SMART" id="SM00382">
    <property type="entry name" value="AAA"/>
    <property type="match status" value="1"/>
</dbReference>
<dbReference type="InterPro" id="IPR045085">
    <property type="entry name" value="HLD_clamp_pol_III_gamma_tau"/>
</dbReference>
<dbReference type="InterPro" id="IPR050238">
    <property type="entry name" value="DNA_Rep/Repair_Clamp_Loader"/>
</dbReference>
<keyword evidence="15" id="KW-1185">Reference proteome</keyword>
<evidence type="ECO:0000313" key="15">
    <source>
        <dbReference type="Proteomes" id="UP000677918"/>
    </source>
</evidence>
<dbReference type="Pfam" id="PF20964">
    <property type="entry name" value="DnaX_C"/>
    <property type="match status" value="1"/>
</dbReference>
<evidence type="ECO:0000256" key="10">
    <source>
        <dbReference type="ARBA" id="ARBA00022932"/>
    </source>
</evidence>
<evidence type="ECO:0000259" key="13">
    <source>
        <dbReference type="SMART" id="SM00382"/>
    </source>
</evidence>
<dbReference type="GO" id="GO:0006261">
    <property type="term" value="P:DNA-templated DNA replication"/>
    <property type="evidence" value="ECO:0007669"/>
    <property type="project" value="TreeGrafter"/>
</dbReference>
<evidence type="ECO:0000256" key="2">
    <source>
        <dbReference type="ARBA" id="ARBA00012417"/>
    </source>
</evidence>
<evidence type="ECO:0000256" key="9">
    <source>
        <dbReference type="ARBA" id="ARBA00022840"/>
    </source>
</evidence>
<gene>
    <name evidence="14" type="primary">dnaX</name>
    <name evidence="14" type="ORF">XYCOK13_41470</name>
</gene>
<protein>
    <recommendedName>
        <fullName evidence="2">DNA-directed DNA polymerase</fullName>
        <ecNumber evidence="2">2.7.7.7</ecNumber>
    </recommendedName>
</protein>
<dbReference type="EMBL" id="BOVK01000080">
    <property type="protein sequence ID" value="GIQ71323.1"/>
    <property type="molecule type" value="Genomic_DNA"/>
</dbReference>
<dbReference type="FunFam" id="3.40.50.300:FF:000014">
    <property type="entry name" value="DNA polymerase III subunit gamma/tau"/>
    <property type="match status" value="1"/>
</dbReference>
<evidence type="ECO:0000313" key="14">
    <source>
        <dbReference type="EMBL" id="GIQ71323.1"/>
    </source>
</evidence>
<accession>A0A8J4H5H3</accession>
<keyword evidence="5" id="KW-0235">DNA replication</keyword>
<keyword evidence="9" id="KW-0067">ATP-binding</keyword>
<dbReference type="Gene3D" id="1.10.8.60">
    <property type="match status" value="1"/>
</dbReference>
<dbReference type="InterPro" id="IPR022754">
    <property type="entry name" value="DNA_pol_III_gamma-3"/>
</dbReference>
<proteinExistence type="inferred from homology"/>
<evidence type="ECO:0000256" key="6">
    <source>
        <dbReference type="ARBA" id="ARBA00022723"/>
    </source>
</evidence>
<dbReference type="InterPro" id="IPR008921">
    <property type="entry name" value="DNA_pol3_clamp-load_cplx_C"/>
</dbReference>
<keyword evidence="10" id="KW-0239">DNA-directed DNA polymerase</keyword>
<dbReference type="NCBIfam" id="TIGR02397">
    <property type="entry name" value="dnaX_nterm"/>
    <property type="match status" value="1"/>
</dbReference>
<reference evidence="14" key="1">
    <citation type="submission" date="2021-04" db="EMBL/GenBank/DDBJ databases">
        <title>Draft genome sequence of Xylanibacillus composti strain K13.</title>
        <authorList>
            <person name="Uke A."/>
            <person name="Chhe C."/>
            <person name="Baramee S."/>
            <person name="Kosugi A."/>
        </authorList>
    </citation>
    <scope>NUCLEOTIDE SEQUENCE</scope>
    <source>
        <strain evidence="14">K13</strain>
    </source>
</reference>
<evidence type="ECO:0000256" key="7">
    <source>
        <dbReference type="ARBA" id="ARBA00022741"/>
    </source>
</evidence>
<dbReference type="GO" id="GO:0003887">
    <property type="term" value="F:DNA-directed DNA polymerase activity"/>
    <property type="evidence" value="ECO:0007669"/>
    <property type="project" value="UniProtKB-KW"/>
</dbReference>
<comment type="catalytic activity">
    <reaction evidence="11">
        <text>DNA(n) + a 2'-deoxyribonucleoside 5'-triphosphate = DNA(n+1) + diphosphate</text>
        <dbReference type="Rhea" id="RHEA:22508"/>
        <dbReference type="Rhea" id="RHEA-COMP:17339"/>
        <dbReference type="Rhea" id="RHEA-COMP:17340"/>
        <dbReference type="ChEBI" id="CHEBI:33019"/>
        <dbReference type="ChEBI" id="CHEBI:61560"/>
        <dbReference type="ChEBI" id="CHEBI:173112"/>
        <dbReference type="EC" id="2.7.7.7"/>
    </reaction>
</comment>
<evidence type="ECO:0000256" key="4">
    <source>
        <dbReference type="ARBA" id="ARBA00022695"/>
    </source>
</evidence>
<keyword evidence="4" id="KW-0548">Nucleotidyltransferase</keyword>
<dbReference type="EC" id="2.7.7.7" evidence="2"/>
<dbReference type="InterPro" id="IPR001270">
    <property type="entry name" value="ClpA/B"/>
</dbReference>
<name>A0A8J4H5H3_9BACL</name>
<dbReference type="PANTHER" id="PTHR11669">
    <property type="entry name" value="REPLICATION FACTOR C / DNA POLYMERASE III GAMMA-TAU SUBUNIT"/>
    <property type="match status" value="1"/>
</dbReference>
<dbReference type="PRINTS" id="PR00300">
    <property type="entry name" value="CLPPROTEASEA"/>
</dbReference>
<dbReference type="SUPFAM" id="SSF52540">
    <property type="entry name" value="P-loop containing nucleoside triphosphate hydrolases"/>
    <property type="match status" value="1"/>
</dbReference>
<feature type="domain" description="AAA+ ATPase" evidence="13">
    <location>
        <begin position="37"/>
        <end position="179"/>
    </location>
</feature>
<dbReference type="InterPro" id="IPR012763">
    <property type="entry name" value="DNA_pol_III_sug/sutau_N"/>
</dbReference>
<evidence type="ECO:0000256" key="11">
    <source>
        <dbReference type="ARBA" id="ARBA00049244"/>
    </source>
</evidence>
<evidence type="ECO:0000256" key="12">
    <source>
        <dbReference type="SAM" id="MobiDB-lite"/>
    </source>
</evidence>
<keyword evidence="8" id="KW-0862">Zinc</keyword>
<dbReference type="Gene3D" id="3.40.50.300">
    <property type="entry name" value="P-loop containing nucleotide triphosphate hydrolases"/>
    <property type="match status" value="1"/>
</dbReference>
<keyword evidence="3" id="KW-0808">Transferase</keyword>
<keyword evidence="7" id="KW-0547">Nucleotide-binding</keyword>
<organism evidence="14 15">
    <name type="scientific">Xylanibacillus composti</name>
    <dbReference type="NCBI Taxonomy" id="1572762"/>
    <lineage>
        <taxon>Bacteria</taxon>
        <taxon>Bacillati</taxon>
        <taxon>Bacillota</taxon>
        <taxon>Bacilli</taxon>
        <taxon>Bacillales</taxon>
        <taxon>Paenibacillaceae</taxon>
        <taxon>Xylanibacillus</taxon>
    </lineage>
</organism>
<dbReference type="GO" id="GO:0046872">
    <property type="term" value="F:metal ion binding"/>
    <property type="evidence" value="ECO:0007669"/>
    <property type="project" value="UniProtKB-KW"/>
</dbReference>
<dbReference type="Gene3D" id="1.20.272.10">
    <property type="match status" value="1"/>
</dbReference>
<evidence type="ECO:0000256" key="3">
    <source>
        <dbReference type="ARBA" id="ARBA00022679"/>
    </source>
</evidence>
<dbReference type="NCBIfam" id="NF004046">
    <property type="entry name" value="PRK05563.1"/>
    <property type="match status" value="1"/>
</dbReference>
<dbReference type="FunFam" id="1.10.8.60:FF:000013">
    <property type="entry name" value="DNA polymerase III subunit gamma/tau"/>
    <property type="match status" value="1"/>
</dbReference>
<dbReference type="Pfam" id="PF22608">
    <property type="entry name" value="DNAX_ATPase_lid"/>
    <property type="match status" value="1"/>
</dbReference>
<evidence type="ECO:0000256" key="1">
    <source>
        <dbReference type="ARBA" id="ARBA00006360"/>
    </source>
</evidence>
<dbReference type="Proteomes" id="UP000677918">
    <property type="component" value="Unassembled WGS sequence"/>
</dbReference>
<sequence>MRHIALYRAWRPQSFRDVVGQEAIVRTLRNSIREERFSHAYLFCGPRGTGKTSAARIMAKAVNCERFPADEPCNDCESCKRIADGTVMDVLEIDAASNRGVDEIREIRDKVKYAPTEVRLKVYIIDEVHMLTTEAFNALLKTLEEPPAHVMFILATTEPNKLPPTIISRCQRYDFKRIDLMEQVKLLSFVCEQEQIQADAEALQYIARLSDGGMRDALSLLDQVVSFCGTTIGYDQVVAVTGGIPADEFARFAGILADRDAASALRTIDEMMQNGRSPDKCMENLIYFFRDLLLLKLVPGAAEMTERILDPGRFQELADRFETQGLFAIIDTLNHYQHEMKYASGPQILFEMAILKICSAAEVPASPPSAQAEAAAGDAASAGGWQALARKVELLERKLEALGGSGAGGTSRSPTGLAADRSGPGAAPRPTKSASAALGRPLNAQLAKYTEEASIKAASQVLPQWSKVLQGVKSRKITVHAWLVDGEPVSAAEDAVLVAFKNAIHRDTTEKPANKELIEQVIAEIYGKPMRLDTILHKDWDEALLSRPAASGDGRKQEPKAEELRLEPQDLPESGKPKEPWIHEAIELFGEDLVTIKDDE</sequence>
<dbReference type="RefSeq" id="WP_213414118.1">
    <property type="nucleotide sequence ID" value="NZ_BOVK01000080.1"/>
</dbReference>
<dbReference type="InterPro" id="IPR027417">
    <property type="entry name" value="P-loop_NTPase"/>
</dbReference>
<keyword evidence="6" id="KW-0479">Metal-binding</keyword>
<dbReference type="PANTHER" id="PTHR11669:SF0">
    <property type="entry name" value="PROTEIN STICHEL-LIKE 2"/>
    <property type="match status" value="1"/>
</dbReference>
<feature type="region of interest" description="Disordered" evidence="12">
    <location>
        <begin position="547"/>
        <end position="581"/>
    </location>
</feature>
<dbReference type="InterPro" id="IPR003593">
    <property type="entry name" value="AAA+_ATPase"/>
</dbReference>
<dbReference type="CDD" id="cd18137">
    <property type="entry name" value="HLD_clamp_pol_III_gamma_tau"/>
    <property type="match status" value="1"/>
</dbReference>
<dbReference type="SUPFAM" id="SSF48019">
    <property type="entry name" value="post-AAA+ oligomerization domain-like"/>
    <property type="match status" value="1"/>
</dbReference>
<dbReference type="Pfam" id="PF13177">
    <property type="entry name" value="DNA_pol3_delta2"/>
    <property type="match status" value="1"/>
</dbReference>